<evidence type="ECO:0000313" key="1">
    <source>
        <dbReference type="EMBL" id="HIR60921.1"/>
    </source>
</evidence>
<dbReference type="Proteomes" id="UP000824241">
    <property type="component" value="Unassembled WGS sequence"/>
</dbReference>
<organism evidence="1 2">
    <name type="scientific">Candidatus Faecivivens stercoravium</name>
    <dbReference type="NCBI Taxonomy" id="2840803"/>
    <lineage>
        <taxon>Bacteria</taxon>
        <taxon>Bacillati</taxon>
        <taxon>Bacillota</taxon>
        <taxon>Clostridia</taxon>
        <taxon>Eubacteriales</taxon>
        <taxon>Oscillospiraceae</taxon>
        <taxon>Oscillospiraceae incertae sedis</taxon>
        <taxon>Candidatus Faecivivens</taxon>
    </lineage>
</organism>
<comment type="caution">
    <text evidence="1">The sequence shown here is derived from an EMBL/GenBank/DDBJ whole genome shotgun (WGS) entry which is preliminary data.</text>
</comment>
<name>A0A9D1J4N1_9FIRM</name>
<proteinExistence type="predicted"/>
<dbReference type="EMBL" id="DVHA01000164">
    <property type="protein sequence ID" value="HIR60921.1"/>
    <property type="molecule type" value="Genomic_DNA"/>
</dbReference>
<reference evidence="1" key="2">
    <citation type="journal article" date="2021" name="PeerJ">
        <title>Extensive microbial diversity within the chicken gut microbiome revealed by metagenomics and culture.</title>
        <authorList>
            <person name="Gilroy R."/>
            <person name="Ravi A."/>
            <person name="Getino M."/>
            <person name="Pursley I."/>
            <person name="Horton D.L."/>
            <person name="Alikhan N.F."/>
            <person name="Baker D."/>
            <person name="Gharbi K."/>
            <person name="Hall N."/>
            <person name="Watson M."/>
            <person name="Adriaenssens E.M."/>
            <person name="Foster-Nyarko E."/>
            <person name="Jarju S."/>
            <person name="Secka A."/>
            <person name="Antonio M."/>
            <person name="Oren A."/>
            <person name="Chaudhuri R.R."/>
            <person name="La Ragione R."/>
            <person name="Hildebrand F."/>
            <person name="Pallen M.J."/>
        </authorList>
    </citation>
    <scope>NUCLEOTIDE SEQUENCE</scope>
    <source>
        <strain evidence="1">CHK189-12415</strain>
    </source>
</reference>
<sequence length="54" mass="6343">MALRAVMSALRACDDVPLRGTLRMEMLRISPLKKAFRKGLRVKYRIHFSESFFK</sequence>
<evidence type="ECO:0000313" key="2">
    <source>
        <dbReference type="Proteomes" id="UP000824241"/>
    </source>
</evidence>
<reference evidence="1" key="1">
    <citation type="submission" date="2020-10" db="EMBL/GenBank/DDBJ databases">
        <authorList>
            <person name="Gilroy R."/>
        </authorList>
    </citation>
    <scope>NUCLEOTIDE SEQUENCE</scope>
    <source>
        <strain evidence="1">CHK189-12415</strain>
    </source>
</reference>
<accession>A0A9D1J4N1</accession>
<gene>
    <name evidence="1" type="ORF">IAB37_05030</name>
</gene>
<dbReference type="AlphaFoldDB" id="A0A9D1J4N1"/>
<protein>
    <submittedName>
        <fullName evidence="1">Uncharacterized protein</fullName>
    </submittedName>
</protein>